<evidence type="ECO:0000259" key="7">
    <source>
        <dbReference type="Pfam" id="PF02770"/>
    </source>
</evidence>
<evidence type="ECO:0000259" key="6">
    <source>
        <dbReference type="Pfam" id="PF00441"/>
    </source>
</evidence>
<dbReference type="InterPro" id="IPR006091">
    <property type="entry name" value="Acyl-CoA_Oxase/DH_mid-dom"/>
</dbReference>
<keyword evidence="3 5" id="KW-0285">Flavoprotein</keyword>
<dbReference type="PANTHER" id="PTHR43188:SF1">
    <property type="entry name" value="ACYL-COA DEHYDROGENASE"/>
    <property type="match status" value="1"/>
</dbReference>
<evidence type="ECO:0000256" key="4">
    <source>
        <dbReference type="ARBA" id="ARBA00022827"/>
    </source>
</evidence>
<comment type="similarity">
    <text evidence="2 5">Belongs to the acyl-CoA dehydrogenase family.</text>
</comment>
<dbReference type="EMBL" id="JAVKGR010000004">
    <property type="protein sequence ID" value="MDR8018992.1"/>
    <property type="molecule type" value="Genomic_DNA"/>
</dbReference>
<dbReference type="InterPro" id="IPR036250">
    <property type="entry name" value="AcylCo_DH-like_C"/>
</dbReference>
<dbReference type="InterPro" id="IPR045008">
    <property type="entry name" value="ACX4-like"/>
</dbReference>
<organism evidence="9 10">
    <name type="scientific">Nesterenkonia aerolata</name>
    <dbReference type="NCBI Taxonomy" id="3074079"/>
    <lineage>
        <taxon>Bacteria</taxon>
        <taxon>Bacillati</taxon>
        <taxon>Actinomycetota</taxon>
        <taxon>Actinomycetes</taxon>
        <taxon>Micrococcales</taxon>
        <taxon>Micrococcaceae</taxon>
        <taxon>Nesterenkonia</taxon>
    </lineage>
</organism>
<evidence type="ECO:0000313" key="9">
    <source>
        <dbReference type="EMBL" id="MDR8018992.1"/>
    </source>
</evidence>
<dbReference type="SUPFAM" id="SSF56645">
    <property type="entry name" value="Acyl-CoA dehydrogenase NM domain-like"/>
    <property type="match status" value="1"/>
</dbReference>
<comment type="cofactor">
    <cofactor evidence="1 5">
        <name>FAD</name>
        <dbReference type="ChEBI" id="CHEBI:57692"/>
    </cofactor>
</comment>
<dbReference type="Pfam" id="PF00441">
    <property type="entry name" value="Acyl-CoA_dh_1"/>
    <property type="match status" value="1"/>
</dbReference>
<evidence type="ECO:0000256" key="5">
    <source>
        <dbReference type="RuleBase" id="RU362125"/>
    </source>
</evidence>
<sequence length="412" mass="43531">MSSAEGGGPQQRLTPEIEEDLRAPLDIDHLGAFAQATAHDLAVHRRARELVAPMADELAAAWHTADYPVHLVQQVAEAGLITDGVEVPGMERLSPLAAGFVALEISRVDGSLAAACAVQGGLALRAVADLGSPVQREQYLRRLATGELLGAFALTEPDHGSDSVALATTARRDGDGWTLNGQKKWIGNGSGGGVTVVWARDDDGAVRGFLVDQQAPGYSAVPITQKGALRGIHQSLITLDECRVPDEALLPGARSFADAAAVLIATRVNVGWSALGHAVALFETALRYARSRVQFGRPLGAQQMVQERLAQMLESITSMQLQAAAVARAQEAGTMTPTQASMLKYHNTRAARRVAQIARDMLGGNGILLEHGAIQHVADIEALHTYEGTESMQALLLGRELTGVSAFGWAGS</sequence>
<gene>
    <name evidence="9" type="ORF">RIL96_05370</name>
</gene>
<reference evidence="9 10" key="1">
    <citation type="submission" date="2023-09" db="EMBL/GenBank/DDBJ databases">
        <title>Description of three actinobacteria isolated from air of manufacturing shop in a pharmaceutical factory.</title>
        <authorList>
            <person name="Zhang D.-F."/>
        </authorList>
    </citation>
    <scope>NUCLEOTIDE SEQUENCE [LARGE SCALE GENOMIC DNA]</scope>
    <source>
        <strain evidence="9 10">LY-0111</strain>
    </source>
</reference>
<dbReference type="InterPro" id="IPR037069">
    <property type="entry name" value="AcylCoA_DH/ox_N_sf"/>
</dbReference>
<dbReference type="InterPro" id="IPR013786">
    <property type="entry name" value="AcylCoA_DH/ox_N"/>
</dbReference>
<dbReference type="InterPro" id="IPR009100">
    <property type="entry name" value="AcylCoA_DH/oxidase_NM_dom_sf"/>
</dbReference>
<dbReference type="Gene3D" id="1.10.540.10">
    <property type="entry name" value="Acyl-CoA dehydrogenase/oxidase, N-terminal domain"/>
    <property type="match status" value="1"/>
</dbReference>
<keyword evidence="10" id="KW-1185">Reference proteome</keyword>
<name>A0ABU2DR67_9MICC</name>
<evidence type="ECO:0000256" key="2">
    <source>
        <dbReference type="ARBA" id="ARBA00009347"/>
    </source>
</evidence>
<dbReference type="Pfam" id="PF02770">
    <property type="entry name" value="Acyl-CoA_dh_M"/>
    <property type="match status" value="1"/>
</dbReference>
<keyword evidence="5" id="KW-0560">Oxidoreductase</keyword>
<evidence type="ECO:0000256" key="3">
    <source>
        <dbReference type="ARBA" id="ARBA00022630"/>
    </source>
</evidence>
<proteinExistence type="inferred from homology"/>
<feature type="domain" description="Acyl-CoA dehydrogenase/oxidase N-terminal" evidence="8">
    <location>
        <begin position="42"/>
        <end position="147"/>
    </location>
</feature>
<dbReference type="InterPro" id="IPR009075">
    <property type="entry name" value="AcylCo_DH/oxidase_C"/>
</dbReference>
<dbReference type="SUPFAM" id="SSF47203">
    <property type="entry name" value="Acyl-CoA dehydrogenase C-terminal domain-like"/>
    <property type="match status" value="1"/>
</dbReference>
<accession>A0ABU2DR67</accession>
<keyword evidence="4 5" id="KW-0274">FAD</keyword>
<dbReference type="PANTHER" id="PTHR43188">
    <property type="entry name" value="ACYL-COENZYME A OXIDASE"/>
    <property type="match status" value="1"/>
</dbReference>
<protein>
    <submittedName>
        <fullName evidence="9">Acyl-CoA dehydrogenase family protein</fullName>
    </submittedName>
</protein>
<dbReference type="InterPro" id="IPR046373">
    <property type="entry name" value="Acyl-CoA_Oxase/DH_mid-dom_sf"/>
</dbReference>
<dbReference type="RefSeq" id="WP_310547990.1">
    <property type="nucleotide sequence ID" value="NZ_JAVKGR010000004.1"/>
</dbReference>
<dbReference type="Pfam" id="PF02771">
    <property type="entry name" value="Acyl-CoA_dh_N"/>
    <property type="match status" value="1"/>
</dbReference>
<dbReference type="Gene3D" id="1.20.140.10">
    <property type="entry name" value="Butyryl-CoA Dehydrogenase, subunit A, domain 3"/>
    <property type="match status" value="1"/>
</dbReference>
<evidence type="ECO:0000313" key="10">
    <source>
        <dbReference type="Proteomes" id="UP001251870"/>
    </source>
</evidence>
<dbReference type="Gene3D" id="2.40.110.10">
    <property type="entry name" value="Butyryl-CoA Dehydrogenase, subunit A, domain 2"/>
    <property type="match status" value="1"/>
</dbReference>
<comment type="caution">
    <text evidence="9">The sequence shown here is derived from an EMBL/GenBank/DDBJ whole genome shotgun (WGS) entry which is preliminary data.</text>
</comment>
<feature type="domain" description="Acyl-CoA oxidase/dehydrogenase middle" evidence="7">
    <location>
        <begin position="151"/>
        <end position="242"/>
    </location>
</feature>
<feature type="domain" description="Acyl-CoA dehydrogenase/oxidase C-terminal" evidence="6">
    <location>
        <begin position="262"/>
        <end position="401"/>
    </location>
</feature>
<dbReference type="Proteomes" id="UP001251870">
    <property type="component" value="Unassembled WGS sequence"/>
</dbReference>
<evidence type="ECO:0000256" key="1">
    <source>
        <dbReference type="ARBA" id="ARBA00001974"/>
    </source>
</evidence>
<evidence type="ECO:0000259" key="8">
    <source>
        <dbReference type="Pfam" id="PF02771"/>
    </source>
</evidence>